<dbReference type="RefSeq" id="WP_377329534.1">
    <property type="nucleotide sequence ID" value="NZ_JBHSNG010000028.1"/>
</dbReference>
<accession>A0ABW0T0T1</accession>
<dbReference type="InterPro" id="IPR008969">
    <property type="entry name" value="CarboxyPept-like_regulatory"/>
</dbReference>
<proteinExistence type="predicted"/>
<dbReference type="Proteomes" id="UP001596111">
    <property type="component" value="Unassembled WGS sequence"/>
</dbReference>
<organism evidence="2 3">
    <name type="scientific">Rhodanobacter terrae</name>
    <dbReference type="NCBI Taxonomy" id="418647"/>
    <lineage>
        <taxon>Bacteria</taxon>
        <taxon>Pseudomonadati</taxon>
        <taxon>Pseudomonadota</taxon>
        <taxon>Gammaproteobacteria</taxon>
        <taxon>Lysobacterales</taxon>
        <taxon>Rhodanobacteraceae</taxon>
        <taxon>Rhodanobacter</taxon>
    </lineage>
</organism>
<evidence type="ECO:0000313" key="2">
    <source>
        <dbReference type="EMBL" id="MFC5582957.1"/>
    </source>
</evidence>
<gene>
    <name evidence="2" type="ORF">ACFPPB_17725</name>
</gene>
<evidence type="ECO:0000256" key="1">
    <source>
        <dbReference type="SAM" id="SignalP"/>
    </source>
</evidence>
<evidence type="ECO:0008006" key="4">
    <source>
        <dbReference type="Google" id="ProtNLM"/>
    </source>
</evidence>
<reference evidence="3" key="1">
    <citation type="journal article" date="2019" name="Int. J. Syst. Evol. Microbiol.">
        <title>The Global Catalogue of Microorganisms (GCM) 10K type strain sequencing project: providing services to taxonomists for standard genome sequencing and annotation.</title>
        <authorList>
            <consortium name="The Broad Institute Genomics Platform"/>
            <consortium name="The Broad Institute Genome Sequencing Center for Infectious Disease"/>
            <person name="Wu L."/>
            <person name="Ma J."/>
        </authorList>
    </citation>
    <scope>NUCLEOTIDE SEQUENCE [LARGE SCALE GENOMIC DNA]</scope>
    <source>
        <strain evidence="3">CGMCC 1.13587</strain>
    </source>
</reference>
<name>A0ABW0T0T1_9GAMM</name>
<feature type="signal peptide" evidence="1">
    <location>
        <begin position="1"/>
        <end position="19"/>
    </location>
</feature>
<keyword evidence="3" id="KW-1185">Reference proteome</keyword>
<evidence type="ECO:0000313" key="3">
    <source>
        <dbReference type="Proteomes" id="UP001596111"/>
    </source>
</evidence>
<feature type="chain" id="PRO_5046085745" description="Carboxypeptidase regulatory-like domain-containing protein" evidence="1">
    <location>
        <begin position="20"/>
        <end position="123"/>
    </location>
</feature>
<dbReference type="EMBL" id="JBHSNG010000028">
    <property type="protein sequence ID" value="MFC5582957.1"/>
    <property type="molecule type" value="Genomic_DNA"/>
</dbReference>
<sequence length="123" mass="13015">MSRLILIALLATLALDARAASDTCRISGTAYDYTGHPLPTAVIRLIDRQTRQTAYEATDANAAFAFADLPVDASGQRYRLDVLSPPTLVTGALIPTRSVLGIAPAFACGAGQSVRADVRVEVR</sequence>
<protein>
    <recommendedName>
        <fullName evidence="4">Carboxypeptidase regulatory-like domain-containing protein</fullName>
    </recommendedName>
</protein>
<dbReference type="SUPFAM" id="SSF49464">
    <property type="entry name" value="Carboxypeptidase regulatory domain-like"/>
    <property type="match status" value="1"/>
</dbReference>
<comment type="caution">
    <text evidence="2">The sequence shown here is derived from an EMBL/GenBank/DDBJ whole genome shotgun (WGS) entry which is preliminary data.</text>
</comment>
<keyword evidence="1" id="KW-0732">Signal</keyword>